<dbReference type="PANTHER" id="PTHR33480:SF1">
    <property type="entry name" value="TYR RECOMBINASE DOMAIN-CONTAINING PROTEIN"/>
    <property type="match status" value="1"/>
</dbReference>
<dbReference type="OrthoDB" id="8935755at2759"/>
<feature type="region of interest" description="Disordered" evidence="1">
    <location>
        <begin position="228"/>
        <end position="264"/>
    </location>
</feature>
<feature type="compositionally biased region" description="Basic and acidic residues" evidence="1">
    <location>
        <begin position="284"/>
        <end position="311"/>
    </location>
</feature>
<dbReference type="Gene3D" id="2.170.270.10">
    <property type="entry name" value="SET domain"/>
    <property type="match status" value="1"/>
</dbReference>
<feature type="region of interest" description="Disordered" evidence="1">
    <location>
        <begin position="376"/>
        <end position="404"/>
    </location>
</feature>
<evidence type="ECO:0000313" key="4">
    <source>
        <dbReference type="Proteomes" id="UP000007110"/>
    </source>
</evidence>
<dbReference type="KEGG" id="spu:100892236"/>
<dbReference type="EnsemblMetazoa" id="XM_030999390">
    <property type="protein sequence ID" value="XP_030855250"/>
    <property type="gene ID" value="LOC115929662"/>
</dbReference>
<feature type="compositionally biased region" description="Basic and acidic residues" evidence="1">
    <location>
        <begin position="478"/>
        <end position="498"/>
    </location>
</feature>
<reference evidence="3" key="2">
    <citation type="submission" date="2021-01" db="UniProtKB">
        <authorList>
            <consortium name="EnsemblMetazoa"/>
        </authorList>
    </citation>
    <scope>IDENTIFICATION</scope>
</reference>
<feature type="compositionally biased region" description="Basic and acidic residues" evidence="1">
    <location>
        <begin position="381"/>
        <end position="401"/>
    </location>
</feature>
<feature type="region of interest" description="Disordered" evidence="1">
    <location>
        <begin position="520"/>
        <end position="545"/>
    </location>
</feature>
<dbReference type="RefSeq" id="XP_030855249.1">
    <property type="nucleotide sequence ID" value="XM_030999389.1"/>
</dbReference>
<dbReference type="RefSeq" id="XP_030834047.1">
    <property type="nucleotide sequence ID" value="XM_030978187.1"/>
</dbReference>
<evidence type="ECO:0000256" key="1">
    <source>
        <dbReference type="SAM" id="MobiDB-lite"/>
    </source>
</evidence>
<dbReference type="PROSITE" id="PS50280">
    <property type="entry name" value="SET"/>
    <property type="match status" value="1"/>
</dbReference>
<dbReference type="SMART" id="SM00317">
    <property type="entry name" value="SET"/>
    <property type="match status" value="1"/>
</dbReference>
<accession>A0A7M7NBX5</accession>
<dbReference type="GeneID" id="115929662"/>
<feature type="compositionally biased region" description="Polar residues" evidence="1">
    <location>
        <begin position="746"/>
        <end position="765"/>
    </location>
</feature>
<name>A0A7M7NBX5_STRPU</name>
<feature type="region of interest" description="Disordered" evidence="1">
    <location>
        <begin position="278"/>
        <end position="311"/>
    </location>
</feature>
<proteinExistence type="predicted"/>
<feature type="region of interest" description="Disordered" evidence="1">
    <location>
        <begin position="569"/>
        <end position="597"/>
    </location>
</feature>
<dbReference type="KEGG" id="spu:115929662"/>
<dbReference type="InterPro" id="IPR001214">
    <property type="entry name" value="SET_dom"/>
</dbReference>
<dbReference type="GeneID" id="100892236"/>
<feature type="region of interest" description="Disordered" evidence="1">
    <location>
        <begin position="679"/>
        <end position="765"/>
    </location>
</feature>
<dbReference type="Proteomes" id="UP000007110">
    <property type="component" value="Unassembled WGS sequence"/>
</dbReference>
<evidence type="ECO:0000259" key="2">
    <source>
        <dbReference type="PROSITE" id="PS50280"/>
    </source>
</evidence>
<feature type="compositionally biased region" description="Acidic residues" evidence="1">
    <location>
        <begin position="730"/>
        <end position="739"/>
    </location>
</feature>
<dbReference type="SUPFAM" id="SSF82199">
    <property type="entry name" value="SET domain"/>
    <property type="match status" value="1"/>
</dbReference>
<feature type="compositionally biased region" description="Acidic residues" evidence="1">
    <location>
        <begin position="679"/>
        <end position="689"/>
    </location>
</feature>
<dbReference type="EnsemblMetazoa" id="XM_030978187">
    <property type="protein sequence ID" value="XP_030834047"/>
    <property type="gene ID" value="LOC100892236"/>
</dbReference>
<feature type="region of interest" description="Disordered" evidence="1">
    <location>
        <begin position="472"/>
        <end position="501"/>
    </location>
</feature>
<sequence length="1459" mass="162183">MSSRRKRFSPAAEAEHFCSLGKDKSGFQKQYINDVIGYGLFTSMTFEKGSFLLEYRGERSLVSDDEEMTSEDSYVFHFKHCGVKYRIDASSEGSCLARYINDEETKPNCRMKKLVFNNVPHLCLFALTDINQGAELRYNYGEDDYPWRKVDVTTKPVTTKPTSLGETSPLNLAIRHGELSNAATPDLQHKGERQSRSVHHEDSDPCKPSKALRRVEFPHATSTFADTEAYSAGKTSPHLEECQPLKSSLSADVEPAASASLGETSPLDQAVRHGELSNAATPDLQHEGERQSRSVHHEDSDPCKPSKALRRVEFPHATSTFADTEAYSAVKSSPHLEECQPLKSSLSADVEPAATASLGETSPLDQAVRHGELSNAATPHLQHEGERQSRSVHHEDSDPCKPSKALRQVEFPHATSTFADTEAYSAGKTSPHLEECQPLKSSLSADVEPAATASLGETSPLDQAVRHGELSNAATPDLQHEGERQSRSVHHEDSDPCKPSKALRQVEFPHATSTFADTEAYSAGKTSPHLEECQPLKSSLSADVEPAATASLGETSPLDQAVRHGELSNAATPDLQHEGERQSRSVHHEDSDPCKPSKALRRVEILHATSTFADTEAYSAGNTSSHLEECQPPKSSLFAGVEPPVTASLSMQTLPIASNCYSANQIVTSSNATAVIIDSDSEESEPDDPDYVHDPDYVPDSASDGDVSCSDDILQIPDTRRRKKNSPVVDSDDGSVEFDCEPRESNGANNQQAESSDCQNPKVSSSSCEQSDIEVLCTSNEEERRRWDKPQFCPFCLVGQKKLPRHLTTEHKYEPQVNEWLGTKEPKKRAKLLTLMRNYGNFLHNHKVLEEGKGTLIVVYRPKYKANARDYLPCTRCYGYFAKSDLWKHKCSQATDESDATDEPVKKKRRTGLAKASRMMLPITPGVSKRTHEILATMKDDNIARVVRSDRLIQLFGEKLTLKHGHTRDQEGYIRQRLRELARMLFEYRILTEQPNAQMEDLICPKKFHDVVKATRQASGFNGDDNIYTTPSLALKIGHSLKTCTEILRGEALVSGDEAVEKKSRAVAELYSLHWEGEVSHHALRTLEEAKRNNPKILPLTEDVVKLSRYLQNQAKTNHEELLRSSGSEMQKAWVKLAEVLLSQVIVFNRKRSGEVSRMTLNDYNKCARGETCIVDGALSVVEKALCKALWRVEIIGKRSRTVPILLTTKMKADLDTLTECRKEAGLDHNKYLFGMPGGSGHLRGTDTLRNHSARCEAKNPELLRATRLRKHIATVSQVMNLQDNELDILAGFLGHDVRTHREYYRLPDSTLQVAKLSKVLLKMESGDISGLAGKSLKDVHVGSDEECLCSSDDGSEASDSESELCTPVVEDKGDTDVAETVGTSKRQTKKMWSDAEKEAVNRHLGIFLRTRKLCGKDPIISAMKADPRIFKGRTWTNIKDFVRNQIRKRDPLGFLQKF</sequence>
<dbReference type="EnsemblMetazoa" id="XM_030999389">
    <property type="protein sequence ID" value="XP_030855249"/>
    <property type="gene ID" value="LOC115929662"/>
</dbReference>
<reference evidence="4" key="1">
    <citation type="submission" date="2015-02" db="EMBL/GenBank/DDBJ databases">
        <title>Genome sequencing for Strongylocentrotus purpuratus.</title>
        <authorList>
            <person name="Murali S."/>
            <person name="Liu Y."/>
            <person name="Vee V."/>
            <person name="English A."/>
            <person name="Wang M."/>
            <person name="Skinner E."/>
            <person name="Han Y."/>
            <person name="Muzny D.M."/>
            <person name="Worley K.C."/>
            <person name="Gibbs R.A."/>
        </authorList>
    </citation>
    <scope>NUCLEOTIDE SEQUENCE</scope>
</reference>
<dbReference type="EnsemblMetazoa" id="XM_030978188">
    <property type="protein sequence ID" value="XP_030834048"/>
    <property type="gene ID" value="LOC100892236"/>
</dbReference>
<protein>
    <recommendedName>
        <fullName evidence="2">SET domain-containing protein</fullName>
    </recommendedName>
</protein>
<evidence type="ECO:0000313" key="3">
    <source>
        <dbReference type="EnsemblMetazoa" id="XP_030834048"/>
    </source>
</evidence>
<dbReference type="RefSeq" id="XP_030834048.1">
    <property type="nucleotide sequence ID" value="XM_030978188.1"/>
</dbReference>
<organism evidence="3 4">
    <name type="scientific">Strongylocentrotus purpuratus</name>
    <name type="common">Purple sea urchin</name>
    <dbReference type="NCBI Taxonomy" id="7668"/>
    <lineage>
        <taxon>Eukaryota</taxon>
        <taxon>Metazoa</taxon>
        <taxon>Echinodermata</taxon>
        <taxon>Eleutherozoa</taxon>
        <taxon>Echinozoa</taxon>
        <taxon>Echinoidea</taxon>
        <taxon>Euechinoidea</taxon>
        <taxon>Echinacea</taxon>
        <taxon>Camarodonta</taxon>
        <taxon>Echinidea</taxon>
        <taxon>Strongylocentrotidae</taxon>
        <taxon>Strongylocentrotus</taxon>
    </lineage>
</organism>
<dbReference type="PANTHER" id="PTHR33480">
    <property type="entry name" value="SET DOMAIN-CONTAINING PROTEIN-RELATED"/>
    <property type="match status" value="1"/>
</dbReference>
<feature type="compositionally biased region" description="Basic and acidic residues" evidence="1">
    <location>
        <begin position="575"/>
        <end position="597"/>
    </location>
</feature>
<dbReference type="InterPro" id="IPR046341">
    <property type="entry name" value="SET_dom_sf"/>
</dbReference>
<dbReference type="RefSeq" id="XP_030855250.1">
    <property type="nucleotide sequence ID" value="XM_030999390.1"/>
</dbReference>
<feature type="region of interest" description="Disordered" evidence="1">
    <location>
        <begin position="180"/>
        <end position="215"/>
    </location>
</feature>
<dbReference type="InParanoid" id="A0A7M7NBX5"/>
<dbReference type="Pfam" id="PF00856">
    <property type="entry name" value="SET"/>
    <property type="match status" value="1"/>
</dbReference>
<feature type="compositionally biased region" description="Basic and acidic residues" evidence="1">
    <location>
        <begin position="187"/>
        <end position="215"/>
    </location>
</feature>
<feature type="region of interest" description="Disordered" evidence="1">
    <location>
        <begin position="423"/>
        <end position="448"/>
    </location>
</feature>
<feature type="domain" description="SET" evidence="2">
    <location>
        <begin position="18"/>
        <end position="141"/>
    </location>
</feature>
<keyword evidence="4" id="KW-1185">Reference proteome</keyword>